<gene>
    <name evidence="10" type="ORF">KP79_PYT14251</name>
</gene>
<feature type="compositionally biased region" description="Polar residues" evidence="7">
    <location>
        <begin position="448"/>
        <end position="457"/>
    </location>
</feature>
<evidence type="ECO:0000256" key="1">
    <source>
        <dbReference type="ARBA" id="ARBA00004141"/>
    </source>
</evidence>
<evidence type="ECO:0000256" key="5">
    <source>
        <dbReference type="ARBA" id="ARBA00022989"/>
    </source>
</evidence>
<feature type="transmembrane region" description="Helical" evidence="8">
    <location>
        <begin position="270"/>
        <end position="293"/>
    </location>
</feature>
<dbReference type="Pfam" id="PF01758">
    <property type="entry name" value="SBF"/>
    <property type="match status" value="1"/>
</dbReference>
<dbReference type="Proteomes" id="UP000242188">
    <property type="component" value="Unassembled WGS sequence"/>
</dbReference>
<feature type="region of interest" description="Disordered" evidence="7">
    <location>
        <begin position="433"/>
        <end position="479"/>
    </location>
</feature>
<dbReference type="InterPro" id="IPR038770">
    <property type="entry name" value="Na+/solute_symporter_sf"/>
</dbReference>
<keyword evidence="6 8" id="KW-0472">Membrane</keyword>
<dbReference type="Gene3D" id="1.20.1530.20">
    <property type="match status" value="1"/>
</dbReference>
<feature type="transmembrane region" description="Helical" evidence="8">
    <location>
        <begin position="206"/>
        <end position="229"/>
    </location>
</feature>
<proteinExistence type="inferred from homology"/>
<keyword evidence="9" id="KW-0732">Signal</keyword>
<feature type="signal peptide" evidence="9">
    <location>
        <begin position="1"/>
        <end position="17"/>
    </location>
</feature>
<evidence type="ECO:0000256" key="4">
    <source>
        <dbReference type="ARBA" id="ARBA00022847"/>
    </source>
</evidence>
<feature type="transmembrane region" description="Helical" evidence="8">
    <location>
        <begin position="182"/>
        <end position="200"/>
    </location>
</feature>
<dbReference type="GO" id="GO:0016020">
    <property type="term" value="C:membrane"/>
    <property type="evidence" value="ECO:0007669"/>
    <property type="project" value="UniProtKB-SubCell"/>
</dbReference>
<feature type="chain" id="PRO_5013097907" evidence="9">
    <location>
        <begin position="18"/>
        <end position="479"/>
    </location>
</feature>
<feature type="transmembrane region" description="Helical" evidence="8">
    <location>
        <begin position="337"/>
        <end position="360"/>
    </location>
</feature>
<keyword evidence="4" id="KW-0769">Symport</keyword>
<dbReference type="InterPro" id="IPR004710">
    <property type="entry name" value="Bilac:Na_transpt"/>
</dbReference>
<dbReference type="AlphaFoldDB" id="A0A210PN77"/>
<organism evidence="10 11">
    <name type="scientific">Mizuhopecten yessoensis</name>
    <name type="common">Japanese scallop</name>
    <name type="synonym">Patinopecten yessoensis</name>
    <dbReference type="NCBI Taxonomy" id="6573"/>
    <lineage>
        <taxon>Eukaryota</taxon>
        <taxon>Metazoa</taxon>
        <taxon>Spiralia</taxon>
        <taxon>Lophotrochozoa</taxon>
        <taxon>Mollusca</taxon>
        <taxon>Bivalvia</taxon>
        <taxon>Autobranchia</taxon>
        <taxon>Pteriomorphia</taxon>
        <taxon>Pectinida</taxon>
        <taxon>Pectinoidea</taxon>
        <taxon>Pectinidae</taxon>
        <taxon>Mizuhopecten</taxon>
    </lineage>
</organism>
<name>A0A210PN77_MIZYE</name>
<dbReference type="OrthoDB" id="203097at2759"/>
<evidence type="ECO:0000313" key="11">
    <source>
        <dbReference type="Proteomes" id="UP000242188"/>
    </source>
</evidence>
<keyword evidence="3 8" id="KW-0812">Transmembrane</keyword>
<evidence type="ECO:0000256" key="8">
    <source>
        <dbReference type="SAM" id="Phobius"/>
    </source>
</evidence>
<feature type="compositionally biased region" description="Basic and acidic residues" evidence="7">
    <location>
        <begin position="458"/>
        <end position="469"/>
    </location>
</feature>
<comment type="similarity">
    <text evidence="2">Belongs to the bile acid:sodium symporter (BASS) (TC 2.A.28) family.</text>
</comment>
<sequence>MNSMIFMAGFLLQCVNGQDWGLEFEEPHGDGSLLLSEGEEQIITYNFTVFSTKSASIFTTSTDTKVVDVIGDINHSVGGGLSVTPNVTVRGVFLGRASVTFQVNRNLNGTVSSTQTKGGNSWYELPVDLDVVVKKQEGVLNKIFQGSVIVLVCVANIAMGCKTDVQVVKETLRTPIAPLTGLASQFILMPLISFTVGYLLQLTPPMAFGLFAMGCSPGGAASNFYTYFLDGNVSLSVTMTLVSTIASLAFIPLWLFTLGIHVIYRTETVTIPFVNIFVSLVGLIIPVGIGIIIQKKLPKVAKLLLRLLRGVIVIFFILVFTIGIYANLYIFRLMTPFNLLAGALLPYVGFLFGGIVALLTRRNKSDILTIAIETGIQNSGVAIVLLQLSLPHPDSDIAIVAPVNCSLFTPIPVVIAIIVHVIRKRWFRKDEDKDTKQEVGTANEDADQNVSLTFHSQSGKDGEEGDTREGLQGNLLLQR</sequence>
<dbReference type="EMBL" id="NEDP02005575">
    <property type="protein sequence ID" value="OWF37931.1"/>
    <property type="molecule type" value="Genomic_DNA"/>
</dbReference>
<comment type="caution">
    <text evidence="10">The sequence shown here is derived from an EMBL/GenBank/DDBJ whole genome shotgun (WGS) entry which is preliminary data.</text>
</comment>
<keyword evidence="4" id="KW-0813">Transport</keyword>
<dbReference type="InterPro" id="IPR002657">
    <property type="entry name" value="BilAc:Na_symport/Acr3"/>
</dbReference>
<evidence type="ECO:0000256" key="7">
    <source>
        <dbReference type="SAM" id="MobiDB-lite"/>
    </source>
</evidence>
<feature type="transmembrane region" description="Helical" evidence="8">
    <location>
        <begin position="241"/>
        <end position="264"/>
    </location>
</feature>
<dbReference type="GO" id="GO:0015293">
    <property type="term" value="F:symporter activity"/>
    <property type="evidence" value="ECO:0007669"/>
    <property type="project" value="UniProtKB-KW"/>
</dbReference>
<evidence type="ECO:0000256" key="6">
    <source>
        <dbReference type="ARBA" id="ARBA00023136"/>
    </source>
</evidence>
<protein>
    <submittedName>
        <fullName evidence="10">Ileal sodium/bile acid cotransporter</fullName>
    </submittedName>
</protein>
<feature type="transmembrane region" description="Helical" evidence="8">
    <location>
        <begin position="305"/>
        <end position="331"/>
    </location>
</feature>
<feature type="transmembrane region" description="Helical" evidence="8">
    <location>
        <begin position="398"/>
        <end position="422"/>
    </location>
</feature>
<accession>A0A210PN77</accession>
<reference evidence="10 11" key="1">
    <citation type="journal article" date="2017" name="Nat. Ecol. Evol.">
        <title>Scallop genome provides insights into evolution of bilaterian karyotype and development.</title>
        <authorList>
            <person name="Wang S."/>
            <person name="Zhang J."/>
            <person name="Jiao W."/>
            <person name="Li J."/>
            <person name="Xun X."/>
            <person name="Sun Y."/>
            <person name="Guo X."/>
            <person name="Huan P."/>
            <person name="Dong B."/>
            <person name="Zhang L."/>
            <person name="Hu X."/>
            <person name="Sun X."/>
            <person name="Wang J."/>
            <person name="Zhao C."/>
            <person name="Wang Y."/>
            <person name="Wang D."/>
            <person name="Huang X."/>
            <person name="Wang R."/>
            <person name="Lv J."/>
            <person name="Li Y."/>
            <person name="Zhang Z."/>
            <person name="Liu B."/>
            <person name="Lu W."/>
            <person name="Hui Y."/>
            <person name="Liang J."/>
            <person name="Zhou Z."/>
            <person name="Hou R."/>
            <person name="Li X."/>
            <person name="Liu Y."/>
            <person name="Li H."/>
            <person name="Ning X."/>
            <person name="Lin Y."/>
            <person name="Zhao L."/>
            <person name="Xing Q."/>
            <person name="Dou J."/>
            <person name="Li Y."/>
            <person name="Mao J."/>
            <person name="Guo H."/>
            <person name="Dou H."/>
            <person name="Li T."/>
            <person name="Mu C."/>
            <person name="Jiang W."/>
            <person name="Fu Q."/>
            <person name="Fu X."/>
            <person name="Miao Y."/>
            <person name="Liu J."/>
            <person name="Yu Q."/>
            <person name="Li R."/>
            <person name="Liao H."/>
            <person name="Li X."/>
            <person name="Kong Y."/>
            <person name="Jiang Z."/>
            <person name="Chourrout D."/>
            <person name="Li R."/>
            <person name="Bao Z."/>
        </authorList>
    </citation>
    <scope>NUCLEOTIDE SEQUENCE [LARGE SCALE GENOMIC DNA]</scope>
    <source>
        <strain evidence="10 11">PY_sf001</strain>
    </source>
</reference>
<evidence type="ECO:0000313" key="10">
    <source>
        <dbReference type="EMBL" id="OWF37931.1"/>
    </source>
</evidence>
<comment type="subcellular location">
    <subcellularLocation>
        <location evidence="1">Membrane</location>
        <topology evidence="1">Multi-pass membrane protein</topology>
    </subcellularLocation>
</comment>
<dbReference type="PANTHER" id="PTHR10361:SF28">
    <property type="entry name" value="P3 PROTEIN-RELATED"/>
    <property type="match status" value="1"/>
</dbReference>
<dbReference type="PANTHER" id="PTHR10361">
    <property type="entry name" value="SODIUM-BILE ACID COTRANSPORTER"/>
    <property type="match status" value="1"/>
</dbReference>
<keyword evidence="5 8" id="KW-1133">Transmembrane helix</keyword>
<keyword evidence="11" id="KW-1185">Reference proteome</keyword>
<evidence type="ECO:0000256" key="3">
    <source>
        <dbReference type="ARBA" id="ARBA00022692"/>
    </source>
</evidence>
<evidence type="ECO:0000256" key="2">
    <source>
        <dbReference type="ARBA" id="ARBA00006528"/>
    </source>
</evidence>
<evidence type="ECO:0000256" key="9">
    <source>
        <dbReference type="SAM" id="SignalP"/>
    </source>
</evidence>